<name>A0ABD2D3H3_VESMC</name>
<evidence type="ECO:0000256" key="1">
    <source>
        <dbReference type="SAM" id="MobiDB-lite"/>
    </source>
</evidence>
<feature type="region of interest" description="Disordered" evidence="1">
    <location>
        <begin position="81"/>
        <end position="114"/>
    </location>
</feature>
<proteinExistence type="predicted"/>
<feature type="region of interest" description="Disordered" evidence="1">
    <location>
        <begin position="1"/>
        <end position="52"/>
    </location>
</feature>
<gene>
    <name evidence="2" type="ORF">V1477_000668</name>
</gene>
<keyword evidence="3" id="KW-1185">Reference proteome</keyword>
<reference evidence="2 3" key="1">
    <citation type="journal article" date="2024" name="Ann. Entomol. Soc. Am.">
        <title>Genomic analyses of the southern and eastern yellowjacket wasps (Hymenoptera: Vespidae) reveal evolutionary signatures of social life.</title>
        <authorList>
            <person name="Catto M.A."/>
            <person name="Caine P.B."/>
            <person name="Orr S.E."/>
            <person name="Hunt B.G."/>
            <person name="Goodisman M.A.D."/>
        </authorList>
    </citation>
    <scope>NUCLEOTIDE SEQUENCE [LARGE SCALE GENOMIC DNA]</scope>
    <source>
        <strain evidence="2">232</strain>
        <tissue evidence="2">Head and thorax</tissue>
    </source>
</reference>
<dbReference type="AlphaFoldDB" id="A0ABD2D3H3"/>
<accession>A0ABD2D3H3</accession>
<comment type="caution">
    <text evidence="2">The sequence shown here is derived from an EMBL/GenBank/DDBJ whole genome shotgun (WGS) entry which is preliminary data.</text>
</comment>
<feature type="compositionally biased region" description="Basic and acidic residues" evidence="1">
    <location>
        <begin position="1"/>
        <end position="44"/>
    </location>
</feature>
<dbReference type="EMBL" id="JAYRBN010000007">
    <property type="protein sequence ID" value="KAL2751510.1"/>
    <property type="molecule type" value="Genomic_DNA"/>
</dbReference>
<dbReference type="Proteomes" id="UP001607303">
    <property type="component" value="Unassembled WGS sequence"/>
</dbReference>
<evidence type="ECO:0000313" key="2">
    <source>
        <dbReference type="EMBL" id="KAL2751510.1"/>
    </source>
</evidence>
<organism evidence="2 3">
    <name type="scientific">Vespula maculifrons</name>
    <name type="common">Eastern yellow jacket</name>
    <name type="synonym">Wasp</name>
    <dbReference type="NCBI Taxonomy" id="7453"/>
    <lineage>
        <taxon>Eukaryota</taxon>
        <taxon>Metazoa</taxon>
        <taxon>Ecdysozoa</taxon>
        <taxon>Arthropoda</taxon>
        <taxon>Hexapoda</taxon>
        <taxon>Insecta</taxon>
        <taxon>Pterygota</taxon>
        <taxon>Neoptera</taxon>
        <taxon>Endopterygota</taxon>
        <taxon>Hymenoptera</taxon>
        <taxon>Apocrita</taxon>
        <taxon>Aculeata</taxon>
        <taxon>Vespoidea</taxon>
        <taxon>Vespidae</taxon>
        <taxon>Vespinae</taxon>
        <taxon>Vespula</taxon>
    </lineage>
</organism>
<evidence type="ECO:0000313" key="3">
    <source>
        <dbReference type="Proteomes" id="UP001607303"/>
    </source>
</evidence>
<protein>
    <submittedName>
        <fullName evidence="2">Uncharacterized protein</fullName>
    </submittedName>
</protein>
<sequence length="114" mass="12750">MDGEKESSRKWTNEDKRKCTENTEELTRDEGGNSAEREKSERRARGGGGRWEVWVGDGDGRWRWEMGMGMEIGMGTGMGMGMGMGSWRRGDGSSPDGEAIALKRDTWPSWEDVG</sequence>